<evidence type="ECO:0000313" key="1">
    <source>
        <dbReference type="EMBL" id="KAH7834606.1"/>
    </source>
</evidence>
<organism evidence="1 2">
    <name type="scientific">Vaccinium darrowii</name>
    <dbReference type="NCBI Taxonomy" id="229202"/>
    <lineage>
        <taxon>Eukaryota</taxon>
        <taxon>Viridiplantae</taxon>
        <taxon>Streptophyta</taxon>
        <taxon>Embryophyta</taxon>
        <taxon>Tracheophyta</taxon>
        <taxon>Spermatophyta</taxon>
        <taxon>Magnoliopsida</taxon>
        <taxon>eudicotyledons</taxon>
        <taxon>Gunneridae</taxon>
        <taxon>Pentapetalae</taxon>
        <taxon>asterids</taxon>
        <taxon>Ericales</taxon>
        <taxon>Ericaceae</taxon>
        <taxon>Vaccinioideae</taxon>
        <taxon>Vaccinieae</taxon>
        <taxon>Vaccinium</taxon>
    </lineage>
</organism>
<gene>
    <name evidence="1" type="ORF">Vadar_017859</name>
</gene>
<evidence type="ECO:0000313" key="2">
    <source>
        <dbReference type="Proteomes" id="UP000828048"/>
    </source>
</evidence>
<comment type="caution">
    <text evidence="1">The sequence shown here is derived from an EMBL/GenBank/DDBJ whole genome shotgun (WGS) entry which is preliminary data.</text>
</comment>
<dbReference type="Proteomes" id="UP000828048">
    <property type="component" value="Chromosome 2"/>
</dbReference>
<protein>
    <submittedName>
        <fullName evidence="1">Uncharacterized protein</fullName>
    </submittedName>
</protein>
<accession>A0ACB7X1P4</accession>
<keyword evidence="2" id="KW-1185">Reference proteome</keyword>
<dbReference type="EMBL" id="CM037152">
    <property type="protein sequence ID" value="KAH7834606.1"/>
    <property type="molecule type" value="Genomic_DNA"/>
</dbReference>
<reference evidence="1 2" key="1">
    <citation type="journal article" date="2021" name="Hortic Res">
        <title>High-quality reference genome and annotation aids understanding of berry development for evergreen blueberry (Vaccinium darrowii).</title>
        <authorList>
            <person name="Yu J."/>
            <person name="Hulse-Kemp A.M."/>
            <person name="Babiker E."/>
            <person name="Staton M."/>
        </authorList>
    </citation>
    <scope>NUCLEOTIDE SEQUENCE [LARGE SCALE GENOMIC DNA]</scope>
    <source>
        <strain evidence="2">cv. NJ 8807/NJ 8810</strain>
        <tissue evidence="1">Young leaf</tissue>
    </source>
</reference>
<name>A0ACB7X1P4_9ERIC</name>
<sequence>MYRVFNIDMPVVVDLASEDDLPGEFGEAARQQPAATIVFDDFDIDVVIADLALLDDFGWDLLFGEPIVVAPTAPVAEPPLGVPGADALLPPPIADPPDDLNMDGLVANLALPDNLELDLALLNQFVAAAFDDDLDLTLLTTPSEAAIPVKYDPRYPHHVNGISGPPMKCICDDAVGTVTAKEVNEGLLEDGGVHEGGNGHVDNGDSVRLVR</sequence>
<proteinExistence type="predicted"/>